<reference evidence="2" key="1">
    <citation type="journal article" date="2021" name="Front. Plant Sci.">
        <title>Chromosome-Scale Genome Assembly for Chinese Sour Jujube and Insights Into Its Genome Evolution and Domestication Signature.</title>
        <authorList>
            <person name="Shen L.-Y."/>
            <person name="Luo H."/>
            <person name="Wang X.-L."/>
            <person name="Wang X.-M."/>
            <person name="Qiu X.-J."/>
            <person name="Liu H."/>
            <person name="Zhou S.-S."/>
            <person name="Jia K.-H."/>
            <person name="Nie S."/>
            <person name="Bao Y.-T."/>
            <person name="Zhang R.-G."/>
            <person name="Yun Q.-Z."/>
            <person name="Chai Y.-H."/>
            <person name="Lu J.-Y."/>
            <person name="Li Y."/>
            <person name="Zhao S.-W."/>
            <person name="Mao J.-F."/>
            <person name="Jia S.-G."/>
            <person name="Mao Y.-M."/>
        </authorList>
    </citation>
    <scope>NUCLEOTIDE SEQUENCE</scope>
    <source>
        <strain evidence="2">AT0</strain>
        <tissue evidence="2">Leaf</tissue>
    </source>
</reference>
<keyword evidence="1" id="KW-1133">Transmembrane helix</keyword>
<evidence type="ECO:0000256" key="1">
    <source>
        <dbReference type="SAM" id="Phobius"/>
    </source>
</evidence>
<proteinExistence type="predicted"/>
<keyword evidence="1" id="KW-0812">Transmembrane</keyword>
<feature type="transmembrane region" description="Helical" evidence="1">
    <location>
        <begin position="38"/>
        <end position="59"/>
    </location>
</feature>
<dbReference type="AlphaFoldDB" id="A0A978VJ90"/>
<organism evidence="2 3">
    <name type="scientific">Ziziphus jujuba var. spinosa</name>
    <dbReference type="NCBI Taxonomy" id="714518"/>
    <lineage>
        <taxon>Eukaryota</taxon>
        <taxon>Viridiplantae</taxon>
        <taxon>Streptophyta</taxon>
        <taxon>Embryophyta</taxon>
        <taxon>Tracheophyta</taxon>
        <taxon>Spermatophyta</taxon>
        <taxon>Magnoliopsida</taxon>
        <taxon>eudicotyledons</taxon>
        <taxon>Gunneridae</taxon>
        <taxon>Pentapetalae</taxon>
        <taxon>rosids</taxon>
        <taxon>fabids</taxon>
        <taxon>Rosales</taxon>
        <taxon>Rhamnaceae</taxon>
        <taxon>Paliureae</taxon>
        <taxon>Ziziphus</taxon>
    </lineage>
</organism>
<dbReference type="Proteomes" id="UP000813462">
    <property type="component" value="Unassembled WGS sequence"/>
</dbReference>
<sequence>MHANGVRHPKNYKPCNLMSTLPHIVVEWLDWISTYEALFVNIGQISPSVFFLFFAITLIPRQVGKGILKSYICETNHT</sequence>
<evidence type="ECO:0000313" key="2">
    <source>
        <dbReference type="EMBL" id="KAH7533159.1"/>
    </source>
</evidence>
<accession>A0A978VJ90</accession>
<name>A0A978VJ90_ZIZJJ</name>
<protein>
    <submittedName>
        <fullName evidence="2">Uncharacterized protein</fullName>
    </submittedName>
</protein>
<keyword evidence="1" id="KW-0472">Membrane</keyword>
<gene>
    <name evidence="2" type="ORF">FEM48_Zijuj04G0100700</name>
</gene>
<evidence type="ECO:0000313" key="3">
    <source>
        <dbReference type="Proteomes" id="UP000813462"/>
    </source>
</evidence>
<dbReference type="EMBL" id="JAEACU010000004">
    <property type="protein sequence ID" value="KAH7533159.1"/>
    <property type="molecule type" value="Genomic_DNA"/>
</dbReference>
<comment type="caution">
    <text evidence="2">The sequence shown here is derived from an EMBL/GenBank/DDBJ whole genome shotgun (WGS) entry which is preliminary data.</text>
</comment>